<dbReference type="SUPFAM" id="SSF48403">
    <property type="entry name" value="Ankyrin repeat"/>
    <property type="match status" value="1"/>
</dbReference>
<accession>A0ABQ9EZI9</accession>
<evidence type="ECO:0000313" key="3">
    <source>
        <dbReference type="EMBL" id="KAJ8310579.1"/>
    </source>
</evidence>
<dbReference type="InterPro" id="IPR036770">
    <property type="entry name" value="Ankyrin_rpt-contain_sf"/>
</dbReference>
<evidence type="ECO:0000313" key="4">
    <source>
        <dbReference type="Proteomes" id="UP001217089"/>
    </source>
</evidence>
<dbReference type="PROSITE" id="PS50088">
    <property type="entry name" value="ANK_REPEAT"/>
    <property type="match status" value="1"/>
</dbReference>
<reference evidence="3 4" key="1">
    <citation type="submission" date="2022-12" db="EMBL/GenBank/DDBJ databases">
        <title>Chromosome-level genome of Tegillarca granosa.</title>
        <authorList>
            <person name="Kim J."/>
        </authorList>
    </citation>
    <scope>NUCLEOTIDE SEQUENCE [LARGE SCALE GENOMIC DNA]</scope>
    <source>
        <strain evidence="3">Teg-2019</strain>
        <tissue evidence="3">Adductor muscle</tissue>
    </source>
</reference>
<gene>
    <name evidence="3" type="ORF">KUTeg_012444</name>
</gene>
<keyword evidence="4" id="KW-1185">Reference proteome</keyword>
<keyword evidence="2" id="KW-0040">ANK repeat</keyword>
<dbReference type="Pfam" id="PF00023">
    <property type="entry name" value="Ank"/>
    <property type="match status" value="1"/>
</dbReference>
<evidence type="ECO:0000256" key="2">
    <source>
        <dbReference type="PROSITE-ProRule" id="PRU00023"/>
    </source>
</evidence>
<dbReference type="PANTHER" id="PTHR24117">
    <property type="entry name" value="AGAP007537-PB"/>
    <property type="match status" value="1"/>
</dbReference>
<dbReference type="PROSITE" id="PS50297">
    <property type="entry name" value="ANK_REP_REGION"/>
    <property type="match status" value="1"/>
</dbReference>
<sequence>MSSNYLRSRSDVAVFCLKSGRVEVNAKDNAGYTPLHECSVSGHMGIARLLLSYGANVNCSSQDGIRFEKCALLRDVTDYYKVNSVAIEKTSGVKSSLNISKDQLLNKSLDFMLCDRILSIPGSSCRLLKSQELMQIIQKCERRNVRKYVRKSKPFENGQNSNCSESSPVKKRKYCKKSSLDSLHVNDSRQTIEPEVITDGAHGLNSLHERETTHKTQELLSNDTFTACKKMADNNNTTDIDFMSVEEGIHLGASPTPDSDPEDEFDFSSFLNF</sequence>
<comment type="similarity">
    <text evidence="1">Belongs to the BCOR family.</text>
</comment>
<dbReference type="PANTHER" id="PTHR24117:SF9">
    <property type="entry name" value="BCL-6 COREPRESSOR PCGF1 BINDING DOMAIN-CONTAINING PROTEIN"/>
    <property type="match status" value="1"/>
</dbReference>
<dbReference type="Gene3D" id="1.25.40.20">
    <property type="entry name" value="Ankyrin repeat-containing domain"/>
    <property type="match status" value="1"/>
</dbReference>
<name>A0ABQ9EZI9_TEGGR</name>
<organism evidence="3 4">
    <name type="scientific">Tegillarca granosa</name>
    <name type="common">Malaysian cockle</name>
    <name type="synonym">Anadara granosa</name>
    <dbReference type="NCBI Taxonomy" id="220873"/>
    <lineage>
        <taxon>Eukaryota</taxon>
        <taxon>Metazoa</taxon>
        <taxon>Spiralia</taxon>
        <taxon>Lophotrochozoa</taxon>
        <taxon>Mollusca</taxon>
        <taxon>Bivalvia</taxon>
        <taxon>Autobranchia</taxon>
        <taxon>Pteriomorphia</taxon>
        <taxon>Arcoida</taxon>
        <taxon>Arcoidea</taxon>
        <taxon>Arcidae</taxon>
        <taxon>Tegillarca</taxon>
    </lineage>
</organism>
<protein>
    <submittedName>
        <fullName evidence="3">Uncharacterized protein</fullName>
    </submittedName>
</protein>
<evidence type="ECO:0000256" key="1">
    <source>
        <dbReference type="ARBA" id="ARBA00034703"/>
    </source>
</evidence>
<dbReference type="InterPro" id="IPR047144">
    <property type="entry name" value="BCOR-like"/>
</dbReference>
<comment type="caution">
    <text evidence="3">The sequence shown here is derived from an EMBL/GenBank/DDBJ whole genome shotgun (WGS) entry which is preliminary data.</text>
</comment>
<dbReference type="Proteomes" id="UP001217089">
    <property type="component" value="Unassembled WGS sequence"/>
</dbReference>
<dbReference type="EMBL" id="JARBDR010000640">
    <property type="protein sequence ID" value="KAJ8310579.1"/>
    <property type="molecule type" value="Genomic_DNA"/>
</dbReference>
<feature type="repeat" description="ANK" evidence="2">
    <location>
        <begin position="30"/>
        <end position="62"/>
    </location>
</feature>
<proteinExistence type="inferred from homology"/>
<dbReference type="InterPro" id="IPR002110">
    <property type="entry name" value="Ankyrin_rpt"/>
</dbReference>
<dbReference type="SMART" id="SM00248">
    <property type="entry name" value="ANK"/>
    <property type="match status" value="1"/>
</dbReference>